<dbReference type="SMART" id="SM00230">
    <property type="entry name" value="CysPc"/>
    <property type="match status" value="1"/>
</dbReference>
<name>A0AAD1RHQ9_PELCU</name>
<organism evidence="12 13">
    <name type="scientific">Pelobates cultripes</name>
    <name type="common">Western spadefoot toad</name>
    <dbReference type="NCBI Taxonomy" id="61616"/>
    <lineage>
        <taxon>Eukaryota</taxon>
        <taxon>Metazoa</taxon>
        <taxon>Chordata</taxon>
        <taxon>Craniata</taxon>
        <taxon>Vertebrata</taxon>
        <taxon>Euteleostomi</taxon>
        <taxon>Amphibia</taxon>
        <taxon>Batrachia</taxon>
        <taxon>Anura</taxon>
        <taxon>Pelobatoidea</taxon>
        <taxon>Pelobatidae</taxon>
        <taxon>Pelobates</taxon>
    </lineage>
</organism>
<evidence type="ECO:0000256" key="3">
    <source>
        <dbReference type="ARBA" id="ARBA00022723"/>
    </source>
</evidence>
<evidence type="ECO:0000256" key="5">
    <source>
        <dbReference type="ARBA" id="ARBA00022807"/>
    </source>
</evidence>
<evidence type="ECO:0000256" key="4">
    <source>
        <dbReference type="ARBA" id="ARBA00022801"/>
    </source>
</evidence>
<dbReference type="CDD" id="cd16195">
    <property type="entry name" value="EFh_PEF_CAPN13_14"/>
    <property type="match status" value="1"/>
</dbReference>
<dbReference type="PANTHER" id="PTHR10183">
    <property type="entry name" value="CALPAIN"/>
    <property type="match status" value="1"/>
</dbReference>
<dbReference type="Pfam" id="PF00648">
    <property type="entry name" value="Peptidase_C2"/>
    <property type="match status" value="1"/>
</dbReference>
<dbReference type="Gene3D" id="1.10.238.10">
    <property type="entry name" value="EF-hand"/>
    <property type="match status" value="1"/>
</dbReference>
<evidence type="ECO:0000313" key="13">
    <source>
        <dbReference type="Proteomes" id="UP001295444"/>
    </source>
</evidence>
<dbReference type="GO" id="GO:0006508">
    <property type="term" value="P:proteolysis"/>
    <property type="evidence" value="ECO:0007669"/>
    <property type="project" value="UniProtKB-KW"/>
</dbReference>
<dbReference type="PROSITE" id="PS50203">
    <property type="entry name" value="CALPAIN_CAT"/>
    <property type="match status" value="1"/>
</dbReference>
<dbReference type="InterPro" id="IPR022683">
    <property type="entry name" value="Calpain_III"/>
</dbReference>
<dbReference type="PROSITE" id="PS00139">
    <property type="entry name" value="THIOL_PROTEASE_CYS"/>
    <property type="match status" value="1"/>
</dbReference>
<feature type="active site" evidence="7 8">
    <location>
        <position position="105"/>
    </location>
</feature>
<dbReference type="Proteomes" id="UP001295444">
    <property type="component" value="Chromosome 02"/>
</dbReference>
<dbReference type="Gene3D" id="3.90.70.10">
    <property type="entry name" value="Cysteine proteinases"/>
    <property type="match status" value="1"/>
</dbReference>
<proteinExistence type="inferred from homology"/>
<keyword evidence="2 8" id="KW-0645">Protease</keyword>
<dbReference type="InterPro" id="IPR036213">
    <property type="entry name" value="Calpain_III_sf"/>
</dbReference>
<dbReference type="GO" id="GO:0004198">
    <property type="term" value="F:calcium-dependent cysteine-type endopeptidase activity"/>
    <property type="evidence" value="ECO:0007669"/>
    <property type="project" value="InterPro"/>
</dbReference>
<dbReference type="GO" id="GO:0005509">
    <property type="term" value="F:calcium ion binding"/>
    <property type="evidence" value="ECO:0007669"/>
    <property type="project" value="InterPro"/>
</dbReference>
<dbReference type="InterPro" id="IPR001300">
    <property type="entry name" value="Peptidase_C2_calpain_cat"/>
</dbReference>
<reference evidence="12" key="1">
    <citation type="submission" date="2022-03" db="EMBL/GenBank/DDBJ databases">
        <authorList>
            <person name="Alioto T."/>
            <person name="Alioto T."/>
            <person name="Gomez Garrido J."/>
        </authorList>
    </citation>
    <scope>NUCLEOTIDE SEQUENCE</scope>
</reference>
<dbReference type="SMART" id="SM00720">
    <property type="entry name" value="calpain_III"/>
    <property type="match status" value="1"/>
</dbReference>
<gene>
    <name evidence="12" type="ORF">PECUL_23A042016</name>
</gene>
<dbReference type="SMART" id="SM00054">
    <property type="entry name" value="EFh"/>
    <property type="match status" value="2"/>
</dbReference>
<sequence length="747" mass="84950">MPMPGVFKKVAEGQQLQRTVGTVDNPKRFRGQDFNSIRESCLSRRQLFEDDTFPASLTSIGQQLLPKDKLLSIKWKRPNTANRDPRFLLDGASIFDIVQGEVGDCWVLAAVGSLTLHRKFLEDVIPKDQEFTYKYVGIFHFRFWQFGEWVDVVVDDRLPTLNGKYLSVQPRSNNEFWPSLLEKAYAKLRGSYQNLHWGFISEALVDFTGGIQMDFILTKPPVDLRDIVLAAAKSGSLVGSTTPGGQQFGNVELQNGLVRGHAYTVTNATQLTCKDLSGAIACNNRTEDIVQVWNPWGQGEWNGRWSDNSPQWERVSPEIRSKLNVQRNDGEFWMSCQDFIQNYNQLNICNYTPSYLDFESPQFIWKSSSYFNQWVRGSTAGGCSTADDIWKNPQYVINVLESEGDKRCYNVAVALMQGLSNERKYNPPWLRIGFAFCRVGSKGVKNGSQQKYSRQQVIETINSGLERSREITRSFMAPPGTYVIIPFTEIKGQESEFLLRIFTKTKEIEESSSTQPDLREDSSASFPSDTPSKNNYSKSVPSNVTSTPYSNGTLSNEIDSRNTMPTPKAVLKRYQDFNYENIFYRYANQRSEMYAEDLQKLLNDVIITDQTFVADRGDFTLDACRGILILMDLNANGRLSLDEFGRLWKRLNLCKDLFRSIDVNQTGFIDAFGLKKAVQETGLTVSDDVLSVMVMRYADSTEKMIFSDFVCCMIRLGTVTGVFKNLTRDGRGLYLTGEQWMQMVMSS</sequence>
<dbReference type="FunFam" id="3.90.70.10:FF:000054">
    <property type="entry name" value="Calpain 14"/>
    <property type="match status" value="1"/>
</dbReference>
<dbReference type="InterPro" id="IPR000169">
    <property type="entry name" value="Pept_cys_AS"/>
</dbReference>
<accession>A0AAD1RHQ9</accession>
<dbReference type="AlphaFoldDB" id="A0AAD1RHQ9"/>
<dbReference type="PROSITE" id="PS50222">
    <property type="entry name" value="EF_HAND_2"/>
    <property type="match status" value="1"/>
</dbReference>
<dbReference type="SUPFAM" id="SSF54001">
    <property type="entry name" value="Cysteine proteinases"/>
    <property type="match status" value="1"/>
</dbReference>
<dbReference type="PANTHER" id="PTHR10183:SF333">
    <property type="entry name" value="CALPAIN-13"/>
    <property type="match status" value="1"/>
</dbReference>
<dbReference type="SUPFAM" id="SSF49758">
    <property type="entry name" value="Calpain large subunit, middle domain (domain III)"/>
    <property type="match status" value="1"/>
</dbReference>
<feature type="domain" description="EF-hand" evidence="11">
    <location>
        <begin position="619"/>
        <end position="654"/>
    </location>
</feature>
<dbReference type="InterPro" id="IPR038765">
    <property type="entry name" value="Papain-like_cys_pep_sf"/>
</dbReference>
<feature type="compositionally biased region" description="Polar residues" evidence="9">
    <location>
        <begin position="523"/>
        <end position="562"/>
    </location>
</feature>
<feature type="domain" description="Calpain catalytic" evidence="10">
    <location>
        <begin position="47"/>
        <end position="352"/>
    </location>
</feature>
<protein>
    <submittedName>
        <fullName evidence="12">Calpain-13 isoform X1</fullName>
    </submittedName>
</protein>
<evidence type="ECO:0000259" key="11">
    <source>
        <dbReference type="PROSITE" id="PS50222"/>
    </source>
</evidence>
<dbReference type="GO" id="GO:0005737">
    <property type="term" value="C:cytoplasm"/>
    <property type="evidence" value="ECO:0007669"/>
    <property type="project" value="TreeGrafter"/>
</dbReference>
<evidence type="ECO:0000256" key="8">
    <source>
        <dbReference type="PROSITE-ProRule" id="PRU00239"/>
    </source>
</evidence>
<dbReference type="EMBL" id="OW240913">
    <property type="protein sequence ID" value="CAH2255980.1"/>
    <property type="molecule type" value="Genomic_DNA"/>
</dbReference>
<keyword evidence="4 8" id="KW-0378">Hydrolase</keyword>
<dbReference type="Pfam" id="PF01067">
    <property type="entry name" value="Calpain_III"/>
    <property type="match status" value="1"/>
</dbReference>
<evidence type="ECO:0000256" key="9">
    <source>
        <dbReference type="SAM" id="MobiDB-lite"/>
    </source>
</evidence>
<dbReference type="InterPro" id="IPR002048">
    <property type="entry name" value="EF_hand_dom"/>
</dbReference>
<comment type="similarity">
    <text evidence="1">Belongs to the peptidase C2 family.</text>
</comment>
<keyword evidence="13" id="KW-1185">Reference proteome</keyword>
<feature type="active site" evidence="7 8">
    <location>
        <position position="294"/>
    </location>
</feature>
<evidence type="ECO:0000256" key="7">
    <source>
        <dbReference type="PIRSR" id="PIRSR622684-1"/>
    </source>
</evidence>
<dbReference type="InterPro" id="IPR018247">
    <property type="entry name" value="EF_Hand_1_Ca_BS"/>
</dbReference>
<keyword evidence="5 8" id="KW-0788">Thiol protease</keyword>
<dbReference type="CDD" id="cd00044">
    <property type="entry name" value="CysPc"/>
    <property type="match status" value="1"/>
</dbReference>
<evidence type="ECO:0000259" key="10">
    <source>
        <dbReference type="PROSITE" id="PS50203"/>
    </source>
</evidence>
<evidence type="ECO:0000313" key="12">
    <source>
        <dbReference type="EMBL" id="CAH2255980.1"/>
    </source>
</evidence>
<feature type="region of interest" description="Disordered" evidence="9">
    <location>
        <begin position="509"/>
        <end position="562"/>
    </location>
</feature>
<dbReference type="InterPro" id="IPR022684">
    <property type="entry name" value="Calpain_cysteine_protease"/>
</dbReference>
<keyword evidence="3" id="KW-0479">Metal-binding</keyword>
<dbReference type="SUPFAM" id="SSF47473">
    <property type="entry name" value="EF-hand"/>
    <property type="match status" value="1"/>
</dbReference>
<evidence type="ECO:0000256" key="2">
    <source>
        <dbReference type="ARBA" id="ARBA00022670"/>
    </source>
</evidence>
<keyword evidence="6" id="KW-0106">Calcium</keyword>
<evidence type="ECO:0000256" key="1">
    <source>
        <dbReference type="ARBA" id="ARBA00007623"/>
    </source>
</evidence>
<feature type="active site" evidence="7 8">
    <location>
        <position position="261"/>
    </location>
</feature>
<dbReference type="PROSITE" id="PS00018">
    <property type="entry name" value="EF_HAND_1"/>
    <property type="match status" value="1"/>
</dbReference>
<dbReference type="InterPro" id="IPR022682">
    <property type="entry name" value="Calpain_domain_III"/>
</dbReference>
<dbReference type="InterPro" id="IPR011992">
    <property type="entry name" value="EF-hand-dom_pair"/>
</dbReference>
<dbReference type="Gene3D" id="2.60.120.380">
    <property type="match status" value="1"/>
</dbReference>
<dbReference type="PRINTS" id="PR00704">
    <property type="entry name" value="CALPAIN"/>
</dbReference>
<evidence type="ECO:0000256" key="6">
    <source>
        <dbReference type="ARBA" id="ARBA00022837"/>
    </source>
</evidence>